<dbReference type="Proteomes" id="UP001589619">
    <property type="component" value="Unassembled WGS sequence"/>
</dbReference>
<dbReference type="EMBL" id="JBHMAG010000009">
    <property type="protein sequence ID" value="MFB9752156.1"/>
    <property type="molecule type" value="Genomic_DNA"/>
</dbReference>
<name>A0ABV5VV76_9BACL</name>
<sequence length="91" mass="10833">MKRYKNARDILPESLIQEIQKYVRGQHLYIPQTERKGWGAHSGTRDEMARRNKDIYQKYMDGVGISELSRIYHLSEERIRGIVYENHANPE</sequence>
<dbReference type="NCBIfam" id="NF040785">
    <property type="entry name" value="CD3324_fam"/>
    <property type="match status" value="1"/>
</dbReference>
<dbReference type="PANTHER" id="PTHR37812">
    <property type="entry name" value="MU-LIKE PROPHAGE FLUMU PROTEIN C"/>
    <property type="match status" value="1"/>
</dbReference>
<organism evidence="2 3">
    <name type="scientific">Paenibacillus hodogayensis</name>
    <dbReference type="NCBI Taxonomy" id="279208"/>
    <lineage>
        <taxon>Bacteria</taxon>
        <taxon>Bacillati</taxon>
        <taxon>Bacillota</taxon>
        <taxon>Bacilli</taxon>
        <taxon>Bacillales</taxon>
        <taxon>Paenibacillaceae</taxon>
        <taxon>Paenibacillus</taxon>
    </lineage>
</organism>
<keyword evidence="3" id="KW-1185">Reference proteome</keyword>
<accession>A0ABV5VV76</accession>
<protein>
    <submittedName>
        <fullName evidence="2">CD3324 family protein</fullName>
    </submittedName>
</protein>
<evidence type="ECO:0000313" key="3">
    <source>
        <dbReference type="Proteomes" id="UP001589619"/>
    </source>
</evidence>
<evidence type="ECO:0000259" key="1">
    <source>
        <dbReference type="Pfam" id="PF08765"/>
    </source>
</evidence>
<proteinExistence type="predicted"/>
<dbReference type="InterPro" id="IPR052411">
    <property type="entry name" value="c-mor_Regulatory_Protein"/>
</dbReference>
<evidence type="ECO:0000313" key="2">
    <source>
        <dbReference type="EMBL" id="MFB9752156.1"/>
    </source>
</evidence>
<dbReference type="PANTHER" id="PTHR37812:SF1">
    <property type="entry name" value="MU-LIKE PROPHAGE FLUMU PROTEIN C"/>
    <property type="match status" value="1"/>
</dbReference>
<dbReference type="RefSeq" id="WP_344910929.1">
    <property type="nucleotide sequence ID" value="NZ_BAAAYO010000010.1"/>
</dbReference>
<dbReference type="InterPro" id="IPR049739">
    <property type="entry name" value="YraL-like"/>
</dbReference>
<feature type="domain" description="Mor transcription activator" evidence="1">
    <location>
        <begin position="11"/>
        <end position="86"/>
    </location>
</feature>
<comment type="caution">
    <text evidence="2">The sequence shown here is derived from an EMBL/GenBank/DDBJ whole genome shotgun (WGS) entry which is preliminary data.</text>
</comment>
<dbReference type="InterPro" id="IPR014875">
    <property type="entry name" value="Mor_transcription_activator"/>
</dbReference>
<dbReference type="Gene3D" id="1.10.10.60">
    <property type="entry name" value="Homeodomain-like"/>
    <property type="match status" value="1"/>
</dbReference>
<reference evidence="2 3" key="1">
    <citation type="submission" date="2024-09" db="EMBL/GenBank/DDBJ databases">
        <authorList>
            <person name="Sun Q."/>
            <person name="Mori K."/>
        </authorList>
    </citation>
    <scope>NUCLEOTIDE SEQUENCE [LARGE SCALE GENOMIC DNA]</scope>
    <source>
        <strain evidence="2 3">JCM 12520</strain>
    </source>
</reference>
<gene>
    <name evidence="2" type="ORF">ACFFNY_11375</name>
</gene>
<dbReference type="InterPro" id="IPR009057">
    <property type="entry name" value="Homeodomain-like_sf"/>
</dbReference>
<dbReference type="Pfam" id="PF08765">
    <property type="entry name" value="Mor"/>
    <property type="match status" value="1"/>
</dbReference>
<dbReference type="SUPFAM" id="SSF46689">
    <property type="entry name" value="Homeodomain-like"/>
    <property type="match status" value="1"/>
</dbReference>